<dbReference type="FunFam" id="3.30.2040.10:FF:000001">
    <property type="entry name" value="D-glutamate cyclase, mitochondrial"/>
    <property type="match status" value="1"/>
</dbReference>
<dbReference type="GO" id="GO:0016829">
    <property type="term" value="F:lyase activity"/>
    <property type="evidence" value="ECO:0007669"/>
    <property type="project" value="UniProtKB-KW"/>
</dbReference>
<comment type="similarity">
    <text evidence="1">Belongs to the D-glutamate cyclase family.</text>
</comment>
<name>A0A5J4K5S9_9CHLR</name>
<dbReference type="Gene3D" id="3.40.1640.10">
    <property type="entry name" value="PSTPO5379-like"/>
    <property type="match status" value="1"/>
</dbReference>
<dbReference type="EMBL" id="BKZV01000003">
    <property type="protein sequence ID" value="GER84018.1"/>
    <property type="molecule type" value="Genomic_DNA"/>
</dbReference>
<evidence type="ECO:0000256" key="1">
    <source>
        <dbReference type="ARBA" id="ARBA00007896"/>
    </source>
</evidence>
<dbReference type="HAMAP" id="MF_01830">
    <property type="entry name" value="Hydro_lyase"/>
    <property type="match status" value="1"/>
</dbReference>
<dbReference type="InterPro" id="IPR009906">
    <property type="entry name" value="D-Glu_cyclase"/>
</dbReference>
<accession>A0A5J4K5S9</accession>
<dbReference type="SUPFAM" id="SSF160920">
    <property type="entry name" value="PSTPO5379-like"/>
    <property type="match status" value="1"/>
</dbReference>
<dbReference type="InterPro" id="IPR038021">
    <property type="entry name" value="Putative_hydro-lyase"/>
</dbReference>
<organism evidence="3 4">
    <name type="scientific">Thermogemmatispora aurantia</name>
    <dbReference type="NCBI Taxonomy" id="2045279"/>
    <lineage>
        <taxon>Bacteria</taxon>
        <taxon>Bacillati</taxon>
        <taxon>Chloroflexota</taxon>
        <taxon>Ktedonobacteria</taxon>
        <taxon>Thermogemmatisporales</taxon>
        <taxon>Thermogemmatisporaceae</taxon>
        <taxon>Thermogemmatispora</taxon>
    </lineage>
</organism>
<evidence type="ECO:0000313" key="4">
    <source>
        <dbReference type="Proteomes" id="UP000334820"/>
    </source>
</evidence>
<dbReference type="Gene3D" id="3.30.2040.10">
    <property type="entry name" value="PSTPO5379-like domain"/>
    <property type="match status" value="1"/>
</dbReference>
<dbReference type="PANTHER" id="PTHR32022:SF10">
    <property type="entry name" value="D-GLUTAMATE CYCLASE, MITOCHONDRIAL"/>
    <property type="match status" value="1"/>
</dbReference>
<keyword evidence="2" id="KW-0456">Lyase</keyword>
<protein>
    <submittedName>
        <fullName evidence="3">UPF0317 protein</fullName>
    </submittedName>
</protein>
<dbReference type="AlphaFoldDB" id="A0A5J4K5S9"/>
<sequence>MQMEELARLSAAEARQLIRAGRWRRPTTGLALGHVQANLVILPADWAEEFAEFCRRNSQALPLLEMTAPGDPEPRRLAPGADLRTDLPRYRVYRQGRLVEEREDLLPLWRPDLVAFLLGCSFSAERALLEAGVRLRHLEEGRNVAMYRTSRPCQATARLHGPLVVSMRPIKGDQVARASEVTARYPLAHGAPVHCGEPLALGIADLGRPDWGDPIAVAPDEVPVFWACGVTPQAVIMESQPPLAITHAPGYMFITDWRDQEIDQRTSTNPR</sequence>
<gene>
    <name evidence="3" type="ORF">KTAU_26550</name>
</gene>
<keyword evidence="4" id="KW-1185">Reference proteome</keyword>
<reference evidence="3 4" key="1">
    <citation type="journal article" date="2019" name="Int. J. Syst. Evol. Microbiol.">
        <title>Thermogemmatispora aurantia sp. nov. and Thermogemmatispora argillosa sp. nov., within the class Ktedonobacteria, and emended description of the genus Thermogemmatispora.</title>
        <authorList>
            <person name="Zheng Y."/>
            <person name="Wang C.M."/>
            <person name="Sakai Y."/>
            <person name="Abe K."/>
            <person name="Yokota A."/>
            <person name="Yabe S."/>
        </authorList>
    </citation>
    <scope>NUCLEOTIDE SEQUENCE [LARGE SCALE GENOMIC DNA]</scope>
    <source>
        <strain evidence="3 4">A1-2</strain>
    </source>
</reference>
<dbReference type="PANTHER" id="PTHR32022">
    <property type="entry name" value="D-GLUTAMATE CYCLASE, MITOCHONDRIAL"/>
    <property type="match status" value="1"/>
</dbReference>
<evidence type="ECO:0000256" key="2">
    <source>
        <dbReference type="ARBA" id="ARBA00023239"/>
    </source>
</evidence>
<dbReference type="PIRSF" id="PIRSF029755">
    <property type="entry name" value="UCP029755"/>
    <property type="match status" value="1"/>
</dbReference>
<dbReference type="Pfam" id="PF07286">
    <property type="entry name" value="D-Glu_cyclase"/>
    <property type="match status" value="1"/>
</dbReference>
<dbReference type="Proteomes" id="UP000334820">
    <property type="component" value="Unassembled WGS sequence"/>
</dbReference>
<dbReference type="InterPro" id="IPR016938">
    <property type="entry name" value="UPF0317"/>
</dbReference>
<dbReference type="NCBIfam" id="NF003969">
    <property type="entry name" value="PRK05463.1"/>
    <property type="match status" value="1"/>
</dbReference>
<proteinExistence type="inferred from homology"/>
<evidence type="ECO:0000313" key="3">
    <source>
        <dbReference type="EMBL" id="GER84018.1"/>
    </source>
</evidence>
<comment type="caution">
    <text evidence="3">The sequence shown here is derived from an EMBL/GenBank/DDBJ whole genome shotgun (WGS) entry which is preliminary data.</text>
</comment>